<name>A0A261UJ56_9BORD</name>
<comment type="caution">
    <text evidence="2">The sequence shown here is derived from an EMBL/GenBank/DDBJ whole genome shotgun (WGS) entry which is preliminary data.</text>
</comment>
<accession>A0A261UJ56</accession>
<organism evidence="2 3">
    <name type="scientific">Bordetella genomosp. 11</name>
    <dbReference type="NCBI Taxonomy" id="1416808"/>
    <lineage>
        <taxon>Bacteria</taxon>
        <taxon>Pseudomonadati</taxon>
        <taxon>Pseudomonadota</taxon>
        <taxon>Betaproteobacteria</taxon>
        <taxon>Burkholderiales</taxon>
        <taxon>Alcaligenaceae</taxon>
        <taxon>Bordetella</taxon>
    </lineage>
</organism>
<reference evidence="3" key="1">
    <citation type="submission" date="2017-05" db="EMBL/GenBank/DDBJ databases">
        <title>Complete and WGS of Bordetella genogroups.</title>
        <authorList>
            <person name="Spilker T."/>
            <person name="Lipuma J."/>
        </authorList>
    </citation>
    <scope>NUCLEOTIDE SEQUENCE [LARGE SCALE GENOMIC DNA]</scope>
    <source>
        <strain evidence="3">AU8856</strain>
    </source>
</reference>
<gene>
    <name evidence="2" type="ORF">CAL28_20100</name>
</gene>
<evidence type="ECO:0000313" key="2">
    <source>
        <dbReference type="EMBL" id="OZI61587.1"/>
    </source>
</evidence>
<keyword evidence="3" id="KW-1185">Reference proteome</keyword>
<feature type="region of interest" description="Disordered" evidence="1">
    <location>
        <begin position="96"/>
        <end position="123"/>
    </location>
</feature>
<evidence type="ECO:0000256" key="1">
    <source>
        <dbReference type="SAM" id="MobiDB-lite"/>
    </source>
</evidence>
<proteinExistence type="predicted"/>
<protein>
    <submittedName>
        <fullName evidence="2">Uncharacterized protein</fullName>
    </submittedName>
</protein>
<dbReference type="Proteomes" id="UP000215767">
    <property type="component" value="Unassembled WGS sequence"/>
</dbReference>
<dbReference type="AlphaFoldDB" id="A0A261UJ56"/>
<sequence length="123" mass="14062">MRGDLLPSGSFDAMPKDVGHVLESVPLGKATIYERSQIYIPRWESASVTPTNENRCLLLPLYQINGYLLPASKSHALFIRLDHDFLHVVRRSYCSPAMSRNSRRRREKPGRDFPYPGQEDMTA</sequence>
<evidence type="ECO:0000313" key="3">
    <source>
        <dbReference type="Proteomes" id="UP000215767"/>
    </source>
</evidence>
<dbReference type="EMBL" id="NEVS01000004">
    <property type="protein sequence ID" value="OZI61587.1"/>
    <property type="molecule type" value="Genomic_DNA"/>
</dbReference>